<protein>
    <submittedName>
        <fullName evidence="2">Uncharacterized protein</fullName>
    </submittedName>
</protein>
<name>A0A261FCX7_9BIFI</name>
<reference evidence="2 3" key="1">
    <citation type="journal article" date="2017" name="BMC Genomics">
        <title>Comparative genomic and phylogenomic analyses of the Bifidobacteriaceae family.</title>
        <authorList>
            <person name="Lugli G.A."/>
            <person name="Milani C."/>
            <person name="Turroni F."/>
            <person name="Duranti S."/>
            <person name="Mancabelli L."/>
            <person name="Mangifesta M."/>
            <person name="Ferrario C."/>
            <person name="Modesto M."/>
            <person name="Mattarelli P."/>
            <person name="Jiri K."/>
            <person name="van Sinderen D."/>
            <person name="Ventura M."/>
        </authorList>
    </citation>
    <scope>NUCLEOTIDE SEQUENCE [LARGE SCALE GENOMIC DNA]</scope>
    <source>
        <strain evidence="2 3">LMG 21773</strain>
    </source>
</reference>
<dbReference type="Proteomes" id="UP000228976">
    <property type="component" value="Unassembled WGS sequence"/>
</dbReference>
<keyword evidence="1" id="KW-0812">Transmembrane</keyword>
<keyword evidence="1" id="KW-0472">Membrane</keyword>
<feature type="transmembrane region" description="Helical" evidence="1">
    <location>
        <begin position="12"/>
        <end position="37"/>
    </location>
</feature>
<dbReference type="AlphaFoldDB" id="A0A261FCX7"/>
<dbReference type="EMBL" id="MWWU01000001">
    <property type="protein sequence ID" value="OZG56823.1"/>
    <property type="molecule type" value="Genomic_DNA"/>
</dbReference>
<keyword evidence="3" id="KW-1185">Reference proteome</keyword>
<keyword evidence="1" id="KW-1133">Transmembrane helix</keyword>
<sequence>MFRVVKRVSRRFLAYFRAFGVAGLMAEVRVFVARVFLEIFSMEKGRFRLVRNLPSKEVT</sequence>
<evidence type="ECO:0000313" key="3">
    <source>
        <dbReference type="Proteomes" id="UP000228976"/>
    </source>
</evidence>
<proteinExistence type="predicted"/>
<organism evidence="2 3">
    <name type="scientific">Aeriscardovia aeriphila</name>
    <dbReference type="NCBI Taxonomy" id="218139"/>
    <lineage>
        <taxon>Bacteria</taxon>
        <taxon>Bacillati</taxon>
        <taxon>Actinomycetota</taxon>
        <taxon>Actinomycetes</taxon>
        <taxon>Bifidobacteriales</taxon>
        <taxon>Bifidobacteriaceae</taxon>
        <taxon>Aeriscardovia</taxon>
    </lineage>
</organism>
<accession>A0A261FCX7</accession>
<evidence type="ECO:0000313" key="2">
    <source>
        <dbReference type="EMBL" id="OZG56823.1"/>
    </source>
</evidence>
<evidence type="ECO:0000256" key="1">
    <source>
        <dbReference type="SAM" id="Phobius"/>
    </source>
</evidence>
<comment type="caution">
    <text evidence="2">The sequence shown here is derived from an EMBL/GenBank/DDBJ whole genome shotgun (WGS) entry which is preliminary data.</text>
</comment>
<gene>
    <name evidence="2" type="ORF">AEAE_0132</name>
</gene>